<feature type="transmembrane region" description="Helical" evidence="1">
    <location>
        <begin position="190"/>
        <end position="208"/>
    </location>
</feature>
<evidence type="ECO:0008006" key="4">
    <source>
        <dbReference type="Google" id="ProtNLM"/>
    </source>
</evidence>
<feature type="transmembrane region" description="Helical" evidence="1">
    <location>
        <begin position="102"/>
        <end position="124"/>
    </location>
</feature>
<comment type="caution">
    <text evidence="2">The sequence shown here is derived from an EMBL/GenBank/DDBJ whole genome shotgun (WGS) entry which is preliminary data.</text>
</comment>
<feature type="transmembrane region" description="Helical" evidence="1">
    <location>
        <begin position="162"/>
        <end position="184"/>
    </location>
</feature>
<evidence type="ECO:0000256" key="1">
    <source>
        <dbReference type="SAM" id="Phobius"/>
    </source>
</evidence>
<protein>
    <recommendedName>
        <fullName evidence="4">Conjugal transfer protein TrbL</fullName>
    </recommendedName>
</protein>
<accession>A0A2B9DHZ3</accession>
<proteinExistence type="predicted"/>
<sequence length="290" mass="31870">MGAIVDAILKMLFDVFQGGIRTMLDWITELFQKSVSTVQANVSETPTQFSQTIVDNLRLISDTAILPVAGLILTYVFCYELYQLVVEKNRGNDFDTGQLMFLIIKTSAMILLLTNAFDITLAVFDLGKWITDHIPASALQLPDSITDNLVHSMKEGDVGAALSMWIVAAIALIASFAMSMIIYLVAWSRMVTILLYISVAPIPFATFLNREWIGSIGQTYVKGLLALMLQGYFMLVCLIIYAGLLEKASGLMAGEKDGLFGLMLMLVSMMILVVSLTRTHTLAKSVVGVM</sequence>
<dbReference type="EMBL" id="NUHO01000294">
    <property type="protein sequence ID" value="PGM86711.1"/>
    <property type="molecule type" value="Genomic_DNA"/>
</dbReference>
<keyword evidence="1" id="KW-0472">Membrane</keyword>
<feature type="transmembrane region" description="Helical" evidence="1">
    <location>
        <begin position="259"/>
        <end position="277"/>
    </location>
</feature>
<dbReference type="RefSeq" id="WP_033697788.1">
    <property type="nucleotide sequence ID" value="NZ_JANHED010000122.1"/>
</dbReference>
<dbReference type="InterPro" id="IPR045798">
    <property type="entry name" value="TrbL_Firmicutes"/>
</dbReference>
<evidence type="ECO:0000313" key="2">
    <source>
        <dbReference type="EMBL" id="PGM86711.1"/>
    </source>
</evidence>
<dbReference type="Pfam" id="PF19478">
    <property type="entry name" value="TrbL_2"/>
    <property type="match status" value="1"/>
</dbReference>
<dbReference type="AlphaFoldDB" id="A0A2B9DHZ3"/>
<feature type="transmembrane region" description="Helical" evidence="1">
    <location>
        <begin position="220"/>
        <end position="244"/>
    </location>
</feature>
<reference evidence="2 3" key="1">
    <citation type="submission" date="2017-09" db="EMBL/GenBank/DDBJ databases">
        <title>Large-scale bioinformatics analysis of Bacillus genomes uncovers conserved roles of natural products in bacterial physiology.</title>
        <authorList>
            <consortium name="Agbiome Team Llc"/>
            <person name="Bleich R.M."/>
            <person name="Grubbs K.J."/>
            <person name="Santa Maria K.C."/>
            <person name="Allen S.E."/>
            <person name="Farag S."/>
            <person name="Shank E.A."/>
            <person name="Bowers A."/>
        </authorList>
    </citation>
    <scope>NUCLEOTIDE SEQUENCE [LARGE SCALE GENOMIC DNA]</scope>
    <source>
        <strain evidence="2 3">AFS053130</strain>
    </source>
</reference>
<keyword evidence="1" id="KW-1133">Transmembrane helix</keyword>
<keyword evidence="1" id="KW-0812">Transmembrane</keyword>
<organism evidence="2 3">
    <name type="scientific">Bacillus cereus</name>
    <dbReference type="NCBI Taxonomy" id="1396"/>
    <lineage>
        <taxon>Bacteria</taxon>
        <taxon>Bacillati</taxon>
        <taxon>Bacillota</taxon>
        <taxon>Bacilli</taxon>
        <taxon>Bacillales</taxon>
        <taxon>Bacillaceae</taxon>
        <taxon>Bacillus</taxon>
        <taxon>Bacillus cereus group</taxon>
    </lineage>
</organism>
<evidence type="ECO:0000313" key="3">
    <source>
        <dbReference type="Proteomes" id="UP000222054"/>
    </source>
</evidence>
<dbReference type="Proteomes" id="UP000222054">
    <property type="component" value="Unassembled WGS sequence"/>
</dbReference>
<name>A0A2B9DHZ3_BACCE</name>
<feature type="transmembrane region" description="Helical" evidence="1">
    <location>
        <begin position="64"/>
        <end position="82"/>
    </location>
</feature>
<gene>
    <name evidence="2" type="ORF">CN958_32870</name>
</gene>